<sequence length="91" mass="10284">MNKKEQELAVEKLVDQSAQHHEKHVEMMHFVMAAGLMVKMDWRQTLRVAKILIEQVGDKPIGQVTLDELLNALGAWEREQRAGYLGGGSSK</sequence>
<reference evidence="1" key="1">
    <citation type="journal article" date="2014" name="Int. J. Syst. Evol. Microbiol.">
        <title>Complete genome sequence of Corynebacterium casei LMG S-19264T (=DSM 44701T), isolated from a smear-ripened cheese.</title>
        <authorList>
            <consortium name="US DOE Joint Genome Institute (JGI-PGF)"/>
            <person name="Walter F."/>
            <person name="Albersmeier A."/>
            <person name="Kalinowski J."/>
            <person name="Ruckert C."/>
        </authorList>
    </citation>
    <scope>NUCLEOTIDE SEQUENCE</scope>
    <source>
        <strain evidence="1">CGMCC 1.15425</strain>
    </source>
</reference>
<keyword evidence="2" id="KW-1185">Reference proteome</keyword>
<protein>
    <submittedName>
        <fullName evidence="1">Uncharacterized protein</fullName>
    </submittedName>
</protein>
<gene>
    <name evidence="1" type="ORF">GCM10011403_29510</name>
</gene>
<comment type="caution">
    <text evidence="1">The sequence shown here is derived from an EMBL/GenBank/DDBJ whole genome shotgun (WGS) entry which is preliminary data.</text>
</comment>
<dbReference type="AlphaFoldDB" id="A0A916QPC7"/>
<dbReference type="RefSeq" id="WP_068811080.1">
    <property type="nucleotide sequence ID" value="NZ_BMIY01000015.1"/>
</dbReference>
<name>A0A916QPC7_9GAMM</name>
<reference evidence="1" key="2">
    <citation type="submission" date="2020-09" db="EMBL/GenBank/DDBJ databases">
        <authorList>
            <person name="Sun Q."/>
            <person name="Zhou Y."/>
        </authorList>
    </citation>
    <scope>NUCLEOTIDE SEQUENCE</scope>
    <source>
        <strain evidence="1">CGMCC 1.15425</strain>
    </source>
</reference>
<proteinExistence type="predicted"/>
<organism evidence="1 2">
    <name type="scientific">Pseudohongiella nitratireducens</name>
    <dbReference type="NCBI Taxonomy" id="1768907"/>
    <lineage>
        <taxon>Bacteria</taxon>
        <taxon>Pseudomonadati</taxon>
        <taxon>Pseudomonadota</taxon>
        <taxon>Gammaproteobacteria</taxon>
        <taxon>Pseudomonadales</taxon>
        <taxon>Pseudohongiellaceae</taxon>
        <taxon>Pseudohongiella</taxon>
    </lineage>
</organism>
<dbReference type="EMBL" id="BMIY01000015">
    <property type="protein sequence ID" value="GFZ84076.1"/>
    <property type="molecule type" value="Genomic_DNA"/>
</dbReference>
<accession>A0A916QPC7</accession>
<evidence type="ECO:0000313" key="2">
    <source>
        <dbReference type="Proteomes" id="UP000627715"/>
    </source>
</evidence>
<evidence type="ECO:0000313" key="1">
    <source>
        <dbReference type="EMBL" id="GFZ84076.1"/>
    </source>
</evidence>
<dbReference type="Proteomes" id="UP000627715">
    <property type="component" value="Unassembled WGS sequence"/>
</dbReference>